<dbReference type="Proteomes" id="UP000242254">
    <property type="component" value="Unassembled WGS sequence"/>
</dbReference>
<accession>A0A2G4SU40</accession>
<reference evidence="1 2" key="1">
    <citation type="journal article" date="2016" name="Proc. Natl. Acad. Sci. U.S.A.">
        <title>Lipid metabolic changes in an early divergent fungus govern the establishment of a mutualistic symbiosis with endobacteria.</title>
        <authorList>
            <person name="Lastovetsky O.A."/>
            <person name="Gaspar M.L."/>
            <person name="Mondo S.J."/>
            <person name="LaButti K.M."/>
            <person name="Sandor L."/>
            <person name="Grigoriev I.V."/>
            <person name="Henry S.A."/>
            <person name="Pawlowska T.E."/>
        </authorList>
    </citation>
    <scope>NUCLEOTIDE SEQUENCE [LARGE SCALE GENOMIC DNA]</scope>
    <source>
        <strain evidence="1 2">ATCC 52813</strain>
    </source>
</reference>
<dbReference type="AlphaFoldDB" id="A0A2G4SU40"/>
<gene>
    <name evidence="1" type="ORF">RHIMIDRAFT_284534</name>
</gene>
<evidence type="ECO:0000313" key="1">
    <source>
        <dbReference type="EMBL" id="PHZ12293.1"/>
    </source>
</evidence>
<sequence>MNLADRLKMLPKVMSLIKAIISIVASQDKGYITETSIAIYDRNDCNNFFHC</sequence>
<dbReference type="EMBL" id="KZ303850">
    <property type="protein sequence ID" value="PHZ12293.1"/>
    <property type="molecule type" value="Genomic_DNA"/>
</dbReference>
<organism evidence="1 2">
    <name type="scientific">Rhizopus microsporus ATCC 52813</name>
    <dbReference type="NCBI Taxonomy" id="1340429"/>
    <lineage>
        <taxon>Eukaryota</taxon>
        <taxon>Fungi</taxon>
        <taxon>Fungi incertae sedis</taxon>
        <taxon>Mucoromycota</taxon>
        <taxon>Mucoromycotina</taxon>
        <taxon>Mucoromycetes</taxon>
        <taxon>Mucorales</taxon>
        <taxon>Mucorineae</taxon>
        <taxon>Rhizopodaceae</taxon>
        <taxon>Rhizopus</taxon>
    </lineage>
</organism>
<evidence type="ECO:0000313" key="2">
    <source>
        <dbReference type="Proteomes" id="UP000242254"/>
    </source>
</evidence>
<proteinExistence type="predicted"/>
<dbReference type="GeneID" id="35444181"/>
<protein>
    <submittedName>
        <fullName evidence="1">Uncharacterized protein</fullName>
    </submittedName>
</protein>
<keyword evidence="2" id="KW-1185">Reference proteome</keyword>
<dbReference type="RefSeq" id="XP_023466001.1">
    <property type="nucleotide sequence ID" value="XM_023613192.1"/>
</dbReference>
<name>A0A2G4SU40_RHIZD</name>